<evidence type="ECO:0000313" key="5">
    <source>
        <dbReference type="Proteomes" id="UP000238314"/>
    </source>
</evidence>
<feature type="transmembrane region" description="Helical" evidence="1">
    <location>
        <begin position="130"/>
        <end position="147"/>
    </location>
</feature>
<dbReference type="Proteomes" id="UP000238314">
    <property type="component" value="Unassembled WGS sequence"/>
</dbReference>
<sequence>MQQQFPQKPGLDIILKQAFSYWSKTIGLQLMFSIIYFGIFISAIHFFMGYYGIYNHEPELQAALSKGFQEYAEKSAALSSTVEFSYFRYAFIGVLVFLGPLNIGFFQIYKKIDLKENVGLSDLFAGYRGLNFFKFISFYLFWFLLLFMLAPLIIFPFFWILITIFSTPLIFFENKRTFETLSIGWAALRRNFIEIFVCVLIAAVFSHIGFLFFLIGGLFTFPFWNAIAYSLYSNILENKKGKLP</sequence>
<reference evidence="4" key="3">
    <citation type="submission" date="2017-01" db="EMBL/GenBank/DDBJ databases">
        <authorList>
            <person name="Varghese N."/>
            <person name="Submissions S."/>
        </authorList>
    </citation>
    <scope>NUCLEOTIDE SEQUENCE [LARGE SCALE GENOMIC DNA]</scope>
    <source>
        <strain evidence="4">DSM 21068</strain>
    </source>
</reference>
<reference evidence="3" key="2">
    <citation type="submission" date="2017-01" db="EMBL/GenBank/DDBJ databases">
        <authorList>
            <person name="Mah S.A."/>
            <person name="Swanson W.J."/>
            <person name="Moy G.W."/>
            <person name="Vacquier V.D."/>
        </authorList>
    </citation>
    <scope>NUCLEOTIDE SEQUENCE [LARGE SCALE GENOMIC DNA]</scope>
    <source>
        <strain evidence="3">DSM 21068</strain>
    </source>
</reference>
<feature type="transmembrane region" description="Helical" evidence="1">
    <location>
        <begin position="153"/>
        <end position="172"/>
    </location>
</feature>
<dbReference type="STRING" id="551459.SAMN05421796_101251"/>
<dbReference type="RefSeq" id="WP_076449034.1">
    <property type="nucleotide sequence ID" value="NZ_FTOJ01000001.1"/>
</dbReference>
<keyword evidence="5" id="KW-1185">Reference proteome</keyword>
<dbReference type="EMBL" id="MUGO01000003">
    <property type="protein sequence ID" value="PQA96563.1"/>
    <property type="molecule type" value="Genomic_DNA"/>
</dbReference>
<keyword evidence="1" id="KW-0812">Transmembrane</keyword>
<accession>A0A1N7K100</accession>
<evidence type="ECO:0000313" key="3">
    <source>
        <dbReference type="EMBL" id="SIS55186.1"/>
    </source>
</evidence>
<reference evidence="2 5" key="1">
    <citation type="submission" date="2016-11" db="EMBL/GenBank/DDBJ databases">
        <title>Whole genomes of Flavobacteriaceae.</title>
        <authorList>
            <person name="Stine C."/>
            <person name="Li C."/>
            <person name="Tadesse D."/>
        </authorList>
    </citation>
    <scope>NUCLEOTIDE SEQUENCE [LARGE SCALE GENOMIC DNA]</scope>
    <source>
        <strain evidence="2 5">DSM 21068</strain>
    </source>
</reference>
<dbReference type="OrthoDB" id="1244380at2"/>
<name>A0A1N7K100_9FLAO</name>
<keyword evidence="1" id="KW-1133">Transmembrane helix</keyword>
<dbReference type="Proteomes" id="UP000186246">
    <property type="component" value="Unassembled WGS sequence"/>
</dbReference>
<keyword evidence="1" id="KW-0472">Membrane</keyword>
<feature type="transmembrane region" description="Helical" evidence="1">
    <location>
        <begin position="30"/>
        <end position="53"/>
    </location>
</feature>
<dbReference type="EMBL" id="FTOJ01000001">
    <property type="protein sequence ID" value="SIS55186.1"/>
    <property type="molecule type" value="Genomic_DNA"/>
</dbReference>
<dbReference type="AlphaFoldDB" id="A0A1N7K100"/>
<protein>
    <recommendedName>
        <fullName evidence="6">Beta-carotene 15,15'-monooxygenase</fullName>
    </recommendedName>
</protein>
<feature type="transmembrane region" description="Helical" evidence="1">
    <location>
        <begin position="86"/>
        <end position="109"/>
    </location>
</feature>
<evidence type="ECO:0000256" key="1">
    <source>
        <dbReference type="SAM" id="Phobius"/>
    </source>
</evidence>
<feature type="transmembrane region" description="Helical" evidence="1">
    <location>
        <begin position="192"/>
        <end position="215"/>
    </location>
</feature>
<proteinExistence type="predicted"/>
<organism evidence="3 4">
    <name type="scientific">Chryseobacterium piscicola</name>
    <dbReference type="NCBI Taxonomy" id="551459"/>
    <lineage>
        <taxon>Bacteria</taxon>
        <taxon>Pseudomonadati</taxon>
        <taxon>Bacteroidota</taxon>
        <taxon>Flavobacteriia</taxon>
        <taxon>Flavobacteriales</taxon>
        <taxon>Weeksellaceae</taxon>
        <taxon>Chryseobacterium group</taxon>
        <taxon>Chryseobacterium</taxon>
    </lineage>
</organism>
<evidence type="ECO:0000313" key="4">
    <source>
        <dbReference type="Proteomes" id="UP000186246"/>
    </source>
</evidence>
<evidence type="ECO:0008006" key="6">
    <source>
        <dbReference type="Google" id="ProtNLM"/>
    </source>
</evidence>
<evidence type="ECO:0000313" key="2">
    <source>
        <dbReference type="EMBL" id="PQA96563.1"/>
    </source>
</evidence>
<gene>
    <name evidence="2" type="ORF">B0A70_05470</name>
    <name evidence="3" type="ORF">SAMN05421796_101251</name>
</gene>